<dbReference type="InterPro" id="IPR007335">
    <property type="entry name" value="DUF413"/>
</dbReference>
<dbReference type="Pfam" id="PF04219">
    <property type="entry name" value="DUF413"/>
    <property type="match status" value="1"/>
</dbReference>
<feature type="region of interest" description="Disordered" evidence="3">
    <location>
        <begin position="92"/>
        <end position="112"/>
    </location>
</feature>
<dbReference type="EMBL" id="JBAWKS010000002">
    <property type="protein sequence ID" value="MEI4551398.1"/>
    <property type="molecule type" value="Genomic_DNA"/>
</dbReference>
<organism evidence="4 5">
    <name type="scientific">Pseudoalteromonas spongiae</name>
    <dbReference type="NCBI Taxonomy" id="298657"/>
    <lineage>
        <taxon>Bacteria</taxon>
        <taxon>Pseudomonadati</taxon>
        <taxon>Pseudomonadota</taxon>
        <taxon>Gammaproteobacteria</taxon>
        <taxon>Alteromonadales</taxon>
        <taxon>Pseudoalteromonadaceae</taxon>
        <taxon>Pseudoalteromonas</taxon>
    </lineage>
</organism>
<dbReference type="RefSeq" id="WP_336436383.1">
    <property type="nucleotide sequence ID" value="NZ_JBAWKS010000002.1"/>
</dbReference>
<comment type="similarity">
    <text evidence="1">Belongs to the MaoP family.</text>
</comment>
<comment type="caution">
    <text evidence="4">The sequence shown here is derived from an EMBL/GenBank/DDBJ whole genome shotgun (WGS) entry which is preliminary data.</text>
</comment>
<accession>A0ABU8EYY4</accession>
<sequence length="112" mass="12586">MTNMIRAGRRKFYDDEHFAGGIERSGFFTISEANFLVEYGDTLNGLSAGNLNPESAAESEFVACMQSNIASNSYEVKLWRKYIKAVHSVTHRASANSSRTEQHYSFEGYDEA</sequence>
<evidence type="ECO:0000256" key="2">
    <source>
        <dbReference type="ARBA" id="ARBA00093628"/>
    </source>
</evidence>
<dbReference type="Proteomes" id="UP001382455">
    <property type="component" value="Unassembled WGS sequence"/>
</dbReference>
<keyword evidence="5" id="KW-1185">Reference proteome</keyword>
<reference evidence="4 5" key="1">
    <citation type="submission" date="2023-12" db="EMBL/GenBank/DDBJ databases">
        <title>Friends and Foes: Symbiotic and Algicidal bacterial influence on Karenia brevis blooms.</title>
        <authorList>
            <person name="Fei C."/>
            <person name="Mohamed A.R."/>
            <person name="Booker A."/>
            <person name="Arshad M."/>
            <person name="Klass S."/>
            <person name="Ahn S."/>
            <person name="Gilbert P.M."/>
            <person name="Heil C.A."/>
            <person name="Martinez J.M."/>
            <person name="Amin S.A."/>
        </authorList>
    </citation>
    <scope>NUCLEOTIDE SEQUENCE [LARGE SCALE GENOMIC DNA]</scope>
    <source>
        <strain evidence="4 5">CE15</strain>
    </source>
</reference>
<protein>
    <recommendedName>
        <fullName evidence="2">Macrodomain Ori protein</fullName>
    </recommendedName>
</protein>
<proteinExistence type="inferred from homology"/>
<evidence type="ECO:0000313" key="4">
    <source>
        <dbReference type="EMBL" id="MEI4551398.1"/>
    </source>
</evidence>
<evidence type="ECO:0000256" key="3">
    <source>
        <dbReference type="SAM" id="MobiDB-lite"/>
    </source>
</evidence>
<evidence type="ECO:0000313" key="5">
    <source>
        <dbReference type="Proteomes" id="UP001382455"/>
    </source>
</evidence>
<evidence type="ECO:0000256" key="1">
    <source>
        <dbReference type="ARBA" id="ARBA00093464"/>
    </source>
</evidence>
<gene>
    <name evidence="4" type="primary">maoP</name>
    <name evidence="4" type="ORF">WAE96_17110</name>
</gene>
<name>A0ABU8EYY4_9GAMM</name>